<proteinExistence type="predicted"/>
<dbReference type="EMBL" id="JBEDUW010000007">
    <property type="protein sequence ID" value="KAK9912087.1"/>
    <property type="molecule type" value="Genomic_DNA"/>
</dbReference>
<dbReference type="Proteomes" id="UP001457282">
    <property type="component" value="Unassembled WGS sequence"/>
</dbReference>
<gene>
    <name evidence="1" type="ORF">M0R45_035962</name>
</gene>
<comment type="caution">
    <text evidence="1">The sequence shown here is derived from an EMBL/GenBank/DDBJ whole genome shotgun (WGS) entry which is preliminary data.</text>
</comment>
<evidence type="ECO:0000313" key="1">
    <source>
        <dbReference type="EMBL" id="KAK9912087.1"/>
    </source>
</evidence>
<keyword evidence="2" id="KW-1185">Reference proteome</keyword>
<evidence type="ECO:0000313" key="2">
    <source>
        <dbReference type="Proteomes" id="UP001457282"/>
    </source>
</evidence>
<sequence>MIQYVESLAQPEAEIQAPILGLLSTCFFLKRSITEESPEEQKIQPCANHSAGNLHRSAPYSDHMSRNSAQSTNWIDMKKITVDLET</sequence>
<name>A0AAW1VYD3_RUBAR</name>
<dbReference type="AlphaFoldDB" id="A0AAW1VYD3"/>
<reference evidence="1 2" key="1">
    <citation type="journal article" date="2023" name="G3 (Bethesda)">
        <title>A chromosome-length genome assembly and annotation of blackberry (Rubus argutus, cv. 'Hillquist').</title>
        <authorList>
            <person name="Bruna T."/>
            <person name="Aryal R."/>
            <person name="Dudchenko O."/>
            <person name="Sargent D.J."/>
            <person name="Mead D."/>
            <person name="Buti M."/>
            <person name="Cavallini A."/>
            <person name="Hytonen T."/>
            <person name="Andres J."/>
            <person name="Pham M."/>
            <person name="Weisz D."/>
            <person name="Mascagni F."/>
            <person name="Usai G."/>
            <person name="Natali L."/>
            <person name="Bassil N."/>
            <person name="Fernandez G.E."/>
            <person name="Lomsadze A."/>
            <person name="Armour M."/>
            <person name="Olukolu B."/>
            <person name="Poorten T."/>
            <person name="Britton C."/>
            <person name="Davik J."/>
            <person name="Ashrafi H."/>
            <person name="Aiden E.L."/>
            <person name="Borodovsky M."/>
            <person name="Worthington M."/>
        </authorList>
    </citation>
    <scope>NUCLEOTIDE SEQUENCE [LARGE SCALE GENOMIC DNA]</scope>
    <source>
        <strain evidence="1">PI 553951</strain>
    </source>
</reference>
<protein>
    <submittedName>
        <fullName evidence="1">Uncharacterized protein</fullName>
    </submittedName>
</protein>
<organism evidence="1 2">
    <name type="scientific">Rubus argutus</name>
    <name type="common">Southern blackberry</name>
    <dbReference type="NCBI Taxonomy" id="59490"/>
    <lineage>
        <taxon>Eukaryota</taxon>
        <taxon>Viridiplantae</taxon>
        <taxon>Streptophyta</taxon>
        <taxon>Embryophyta</taxon>
        <taxon>Tracheophyta</taxon>
        <taxon>Spermatophyta</taxon>
        <taxon>Magnoliopsida</taxon>
        <taxon>eudicotyledons</taxon>
        <taxon>Gunneridae</taxon>
        <taxon>Pentapetalae</taxon>
        <taxon>rosids</taxon>
        <taxon>fabids</taxon>
        <taxon>Rosales</taxon>
        <taxon>Rosaceae</taxon>
        <taxon>Rosoideae</taxon>
        <taxon>Rosoideae incertae sedis</taxon>
        <taxon>Rubus</taxon>
    </lineage>
</organism>
<accession>A0AAW1VYD3</accession>